<protein>
    <submittedName>
        <fullName evidence="2">Uncharacterized protein</fullName>
    </submittedName>
</protein>
<feature type="region of interest" description="Disordered" evidence="1">
    <location>
        <begin position="130"/>
        <end position="168"/>
    </location>
</feature>
<gene>
    <name evidence="2" type="ORF">AZE42_03326</name>
</gene>
<feature type="compositionally biased region" description="Polar residues" evidence="1">
    <location>
        <begin position="222"/>
        <end position="247"/>
    </location>
</feature>
<dbReference type="STRING" id="180088.A0A1J8R7W1"/>
<keyword evidence="3" id="KW-1185">Reference proteome</keyword>
<dbReference type="Proteomes" id="UP000183567">
    <property type="component" value="Unassembled WGS sequence"/>
</dbReference>
<accession>A0A1J8R7W1</accession>
<sequence>MVSDNDARMGYSRRTALSSSSREVSLVVGRQKQSFTPNLDDGDHVTVIDIPSRYDTPAPLILSWRPSVLPTATINPQAVLPSYPKPIQFVPGYITRKRKKTEPEYYALTSIFSIVAEPIQVSTPAPSMQPTLYASPGPHSSMYRSASATKSNPSVANSASPAAEAPSQATSSTMVSILHTAYNVTPVTSNDIAAEPGRSRAPGQVGTPATNTKNKRSKKSTGQHSGSSAQASVLSPQFQQQPPSTAHHQGVQPPHSRRDYQHTIGSQERPAVPPASAVPMRPLRMLTIIIDDVRNGVPDHQLTEVQVQIRPVEDPDGGLWASAKEICEKLQAGPSRIDGPARVYTLRGKYRQFFMRVGADNILEAEPCNLGVSKECTLEVVVEAPPTKGQLPLPPWILRELQSASSSDSNTALSPSRTQGSWRPIHSGATCKPWLDPLSQCDYHSRKRKRHSENHSSTHYKLLRSSLQGTPSLSLSYTLQRARQSRHADIESCSSDEDGARELSLPILGRLRPVDWK</sequence>
<feature type="region of interest" description="Disordered" evidence="1">
    <location>
        <begin position="189"/>
        <end position="260"/>
    </location>
</feature>
<proteinExistence type="predicted"/>
<reference evidence="2 3" key="1">
    <citation type="submission" date="2016-03" db="EMBL/GenBank/DDBJ databases">
        <title>Comparative genomics of the ectomycorrhizal sister species Rhizopogon vinicolor and Rhizopogon vesiculosus (Basidiomycota: Boletales) reveals a divergence of the mating type B locus.</title>
        <authorList>
            <person name="Mujic A.B."/>
            <person name="Kuo A."/>
            <person name="Tritt A."/>
            <person name="Lipzen A."/>
            <person name="Chen C."/>
            <person name="Johnson J."/>
            <person name="Sharma A."/>
            <person name="Barry K."/>
            <person name="Grigoriev I.V."/>
            <person name="Spatafora J.W."/>
        </authorList>
    </citation>
    <scope>NUCLEOTIDE SEQUENCE [LARGE SCALE GENOMIC DNA]</scope>
    <source>
        <strain evidence="2 3">AM-OR11-056</strain>
    </source>
</reference>
<dbReference type="AlphaFoldDB" id="A0A1J8R7W1"/>
<name>A0A1J8R7W1_9AGAM</name>
<organism evidence="2 3">
    <name type="scientific">Rhizopogon vesiculosus</name>
    <dbReference type="NCBI Taxonomy" id="180088"/>
    <lineage>
        <taxon>Eukaryota</taxon>
        <taxon>Fungi</taxon>
        <taxon>Dikarya</taxon>
        <taxon>Basidiomycota</taxon>
        <taxon>Agaricomycotina</taxon>
        <taxon>Agaricomycetes</taxon>
        <taxon>Agaricomycetidae</taxon>
        <taxon>Boletales</taxon>
        <taxon>Suillineae</taxon>
        <taxon>Rhizopogonaceae</taxon>
        <taxon>Rhizopogon</taxon>
    </lineage>
</organism>
<feature type="compositionally biased region" description="Low complexity" evidence="1">
    <location>
        <begin position="151"/>
        <end position="168"/>
    </location>
</feature>
<dbReference type="EMBL" id="LVVM01001801">
    <property type="protein sequence ID" value="OJA17834.1"/>
    <property type="molecule type" value="Genomic_DNA"/>
</dbReference>
<evidence type="ECO:0000256" key="1">
    <source>
        <dbReference type="SAM" id="MobiDB-lite"/>
    </source>
</evidence>
<evidence type="ECO:0000313" key="3">
    <source>
        <dbReference type="Proteomes" id="UP000183567"/>
    </source>
</evidence>
<evidence type="ECO:0000313" key="2">
    <source>
        <dbReference type="EMBL" id="OJA17834.1"/>
    </source>
</evidence>
<feature type="region of interest" description="Disordered" evidence="1">
    <location>
        <begin position="1"/>
        <end position="20"/>
    </location>
</feature>
<comment type="caution">
    <text evidence="2">The sequence shown here is derived from an EMBL/GenBank/DDBJ whole genome shotgun (WGS) entry which is preliminary data.</text>
</comment>
<dbReference type="OrthoDB" id="3215534at2759"/>